<evidence type="ECO:0000259" key="3">
    <source>
        <dbReference type="PROSITE" id="PS51840"/>
    </source>
</evidence>
<dbReference type="Proteomes" id="UP001292094">
    <property type="component" value="Unassembled WGS sequence"/>
</dbReference>
<dbReference type="PANTHER" id="PTHR21456">
    <property type="entry name" value="FAMILY WITH SEQUENCE SIMILARITY 102"/>
    <property type="match status" value="1"/>
</dbReference>
<feature type="region of interest" description="Disordered" evidence="2">
    <location>
        <begin position="204"/>
        <end position="314"/>
    </location>
</feature>
<feature type="compositionally biased region" description="Basic and acidic residues" evidence="2">
    <location>
        <begin position="303"/>
        <end position="314"/>
    </location>
</feature>
<dbReference type="PROSITE" id="PS51840">
    <property type="entry name" value="C2_NT"/>
    <property type="match status" value="1"/>
</dbReference>
<feature type="compositionally biased region" description="Low complexity" evidence="2">
    <location>
        <begin position="179"/>
        <end position="188"/>
    </location>
</feature>
<feature type="region of interest" description="Disordered" evidence="2">
    <location>
        <begin position="351"/>
        <end position="375"/>
    </location>
</feature>
<feature type="compositionally biased region" description="Gly residues" evidence="2">
    <location>
        <begin position="257"/>
        <end position="269"/>
    </location>
</feature>
<sequence length="375" mass="39725">MVGVESCCPDALLRWCHAPTHTTSQEPQTLWLAHIDFKASVAGVQTVLVRLMVADHAVRWDSRFTFTCKMTANASTGELDSCMCRVSVRQEVRGGKSFQKLGYADVNLAEFAGSGGCQRYLLEAYDSKHRLHNSMLKVTVDMTLLSGDPCFKPQPSRVTRYQQPAGEAGVEEGPPSRPTSGSLASLTSSGYDSLKKKVNEVFGDSEEGEGSCGGGWGNSEAPGGHSRNSSNTSHASGYASINSQSEKSGHIRSSSAGSGGGGSSEGGGCSSSMGGSLERPNHHSAGPSRNTANPPASETPGEEASKKSRVDDTRFDANDIIDKLFQDTKFEPLKPDDSAETSGLQLYIGRDGSATLGGKSMGTRGEYKPVVIDKR</sequence>
<dbReference type="InterPro" id="IPR039931">
    <property type="entry name" value="EEIG1/2-like"/>
</dbReference>
<proteinExistence type="inferred from homology"/>
<organism evidence="4 5">
    <name type="scientific">Petrolisthes manimaculis</name>
    <dbReference type="NCBI Taxonomy" id="1843537"/>
    <lineage>
        <taxon>Eukaryota</taxon>
        <taxon>Metazoa</taxon>
        <taxon>Ecdysozoa</taxon>
        <taxon>Arthropoda</taxon>
        <taxon>Crustacea</taxon>
        <taxon>Multicrustacea</taxon>
        <taxon>Malacostraca</taxon>
        <taxon>Eumalacostraca</taxon>
        <taxon>Eucarida</taxon>
        <taxon>Decapoda</taxon>
        <taxon>Pleocyemata</taxon>
        <taxon>Anomura</taxon>
        <taxon>Galatheoidea</taxon>
        <taxon>Porcellanidae</taxon>
        <taxon>Petrolisthes</taxon>
    </lineage>
</organism>
<feature type="domain" description="C2 NT-type" evidence="3">
    <location>
        <begin position="1"/>
        <end position="144"/>
    </location>
</feature>
<dbReference type="AlphaFoldDB" id="A0AAE1PFX5"/>
<dbReference type="InterPro" id="IPR019448">
    <property type="entry name" value="NT-C2"/>
</dbReference>
<name>A0AAE1PFX5_9EUCA</name>
<protein>
    <recommendedName>
        <fullName evidence="3">C2 NT-type domain-containing protein</fullName>
    </recommendedName>
</protein>
<evidence type="ECO:0000256" key="2">
    <source>
        <dbReference type="SAM" id="MobiDB-lite"/>
    </source>
</evidence>
<reference evidence="4" key="1">
    <citation type="submission" date="2023-11" db="EMBL/GenBank/DDBJ databases">
        <title>Genome assemblies of two species of porcelain crab, Petrolisthes cinctipes and Petrolisthes manimaculis (Anomura: Porcellanidae).</title>
        <authorList>
            <person name="Angst P."/>
        </authorList>
    </citation>
    <scope>NUCLEOTIDE SEQUENCE</scope>
    <source>
        <strain evidence="4">PB745_02</strain>
        <tissue evidence="4">Gill</tissue>
    </source>
</reference>
<evidence type="ECO:0000313" key="4">
    <source>
        <dbReference type="EMBL" id="KAK4307674.1"/>
    </source>
</evidence>
<accession>A0AAE1PFX5</accession>
<dbReference type="EMBL" id="JAWZYT010001980">
    <property type="protein sequence ID" value="KAK4307674.1"/>
    <property type="molecule type" value="Genomic_DNA"/>
</dbReference>
<feature type="compositionally biased region" description="Basic and acidic residues" evidence="2">
    <location>
        <begin position="365"/>
        <end position="375"/>
    </location>
</feature>
<keyword evidence="5" id="KW-1185">Reference proteome</keyword>
<feature type="compositionally biased region" description="Polar residues" evidence="2">
    <location>
        <begin position="226"/>
        <end position="246"/>
    </location>
</feature>
<dbReference type="PANTHER" id="PTHR21456:SF1">
    <property type="entry name" value="C2 NT-TYPE DOMAIN-CONTAINING PROTEIN"/>
    <property type="match status" value="1"/>
</dbReference>
<gene>
    <name evidence="4" type="ORF">Pmani_020577</name>
</gene>
<evidence type="ECO:0000256" key="1">
    <source>
        <dbReference type="ARBA" id="ARBA00034780"/>
    </source>
</evidence>
<comment type="similarity">
    <text evidence="1">Belongs to the EEIG family.</text>
</comment>
<feature type="region of interest" description="Disordered" evidence="2">
    <location>
        <begin position="153"/>
        <end position="188"/>
    </location>
</feature>
<feature type="compositionally biased region" description="Polar residues" evidence="2">
    <location>
        <begin position="287"/>
        <end position="296"/>
    </location>
</feature>
<evidence type="ECO:0000313" key="5">
    <source>
        <dbReference type="Proteomes" id="UP001292094"/>
    </source>
</evidence>
<comment type="caution">
    <text evidence="4">The sequence shown here is derived from an EMBL/GenBank/DDBJ whole genome shotgun (WGS) entry which is preliminary data.</text>
</comment>
<dbReference type="Pfam" id="PF10358">
    <property type="entry name" value="NT-C2"/>
    <property type="match status" value="1"/>
</dbReference>